<accession>A0A6C0ANK7</accession>
<evidence type="ECO:0000313" key="1">
    <source>
        <dbReference type="EMBL" id="QHS81020.1"/>
    </source>
</evidence>
<dbReference type="EMBL" id="MN740728">
    <property type="protein sequence ID" value="QHS81020.1"/>
    <property type="molecule type" value="Genomic_DNA"/>
</dbReference>
<name>A0A6C0ANK7_9ZZZZ</name>
<sequence length="57" mass="6662">MLFDQPLEKLVQNDLQGMNQIHDGRLVQIFRMILFDMGRLSQYQEEPSPFPEALDPA</sequence>
<protein>
    <submittedName>
        <fullName evidence="1">Uncharacterized protein</fullName>
    </submittedName>
</protein>
<organism evidence="1">
    <name type="scientific">viral metagenome</name>
    <dbReference type="NCBI Taxonomy" id="1070528"/>
    <lineage>
        <taxon>unclassified sequences</taxon>
        <taxon>metagenomes</taxon>
        <taxon>organismal metagenomes</taxon>
    </lineage>
</organism>
<dbReference type="AlphaFoldDB" id="A0A6C0ANK7"/>
<reference evidence="1" key="1">
    <citation type="journal article" date="2020" name="Nature">
        <title>Giant virus diversity and host interactions through global metagenomics.</title>
        <authorList>
            <person name="Schulz F."/>
            <person name="Roux S."/>
            <person name="Paez-Espino D."/>
            <person name="Jungbluth S."/>
            <person name="Walsh D.A."/>
            <person name="Denef V.J."/>
            <person name="McMahon K.D."/>
            <person name="Konstantinidis K.T."/>
            <person name="Eloe-Fadrosh E.A."/>
            <person name="Kyrpides N.C."/>
            <person name="Woyke T."/>
        </authorList>
    </citation>
    <scope>NUCLEOTIDE SEQUENCE</scope>
    <source>
        <strain evidence="1">GVMAG-S-1101161-73</strain>
    </source>
</reference>
<proteinExistence type="predicted"/>